<keyword evidence="7" id="KW-1185">Reference proteome</keyword>
<accession>A0ABW9XWL3</accession>
<organism evidence="6 7">
    <name type="scientific">Paenibacillus glycinis</name>
    <dbReference type="NCBI Taxonomy" id="2697035"/>
    <lineage>
        <taxon>Bacteria</taxon>
        <taxon>Bacillati</taxon>
        <taxon>Bacillota</taxon>
        <taxon>Bacilli</taxon>
        <taxon>Bacillales</taxon>
        <taxon>Paenibacillaceae</taxon>
        <taxon>Paenibacillus</taxon>
    </lineage>
</organism>
<dbReference type="InterPro" id="IPR005119">
    <property type="entry name" value="LysR_subst-bd"/>
</dbReference>
<dbReference type="PRINTS" id="PR00039">
    <property type="entry name" value="HTHLYSR"/>
</dbReference>
<keyword evidence="3" id="KW-0238">DNA-binding</keyword>
<keyword evidence="2" id="KW-0805">Transcription regulation</keyword>
<dbReference type="Pfam" id="PF03466">
    <property type="entry name" value="LysR_substrate"/>
    <property type="match status" value="1"/>
</dbReference>
<evidence type="ECO:0000256" key="4">
    <source>
        <dbReference type="ARBA" id="ARBA00023163"/>
    </source>
</evidence>
<dbReference type="RefSeq" id="WP_161746114.1">
    <property type="nucleotide sequence ID" value="NZ_JAAAMV010000025.1"/>
</dbReference>
<dbReference type="InterPro" id="IPR036388">
    <property type="entry name" value="WH-like_DNA-bd_sf"/>
</dbReference>
<evidence type="ECO:0000256" key="1">
    <source>
        <dbReference type="ARBA" id="ARBA00009437"/>
    </source>
</evidence>
<sequence>MKSRFPQPVIEVIDISAKLHLEWYRIFLHTALSGNLTRAAQELHITQPSVSYAIKQLEEGLGVKLFDRLSKGVALTPEGKDLLSFVEQSLSLLDAGERKMASLRNHASGELRIGSSGPMIKHLLLPPLDRLRDAHSNIEIRLYQGRTDQIRAWLKDSRIDIGIVHLPADDPELDIRPLAAIQDCFVVGPRYRHLADRPIAAAALAKLPLLLLSAGSSTRVFAERWFASHGLAVDAAFELNSSDMLVEFARRGYGAAFVTRAFVRQQLAEGELFELRAAEAIPERRVGLATRRGMSLPAVGRLFVELLTQVEPT</sequence>
<dbReference type="SUPFAM" id="SSF53850">
    <property type="entry name" value="Periplasmic binding protein-like II"/>
    <property type="match status" value="1"/>
</dbReference>
<dbReference type="PROSITE" id="PS50931">
    <property type="entry name" value="HTH_LYSR"/>
    <property type="match status" value="1"/>
</dbReference>
<dbReference type="Gene3D" id="1.10.10.10">
    <property type="entry name" value="Winged helix-like DNA-binding domain superfamily/Winged helix DNA-binding domain"/>
    <property type="match status" value="1"/>
</dbReference>
<dbReference type="PANTHER" id="PTHR30126">
    <property type="entry name" value="HTH-TYPE TRANSCRIPTIONAL REGULATOR"/>
    <property type="match status" value="1"/>
</dbReference>
<dbReference type="CDD" id="cd05466">
    <property type="entry name" value="PBP2_LTTR_substrate"/>
    <property type="match status" value="1"/>
</dbReference>
<evidence type="ECO:0000256" key="3">
    <source>
        <dbReference type="ARBA" id="ARBA00023125"/>
    </source>
</evidence>
<evidence type="ECO:0000313" key="7">
    <source>
        <dbReference type="Proteomes" id="UP000665561"/>
    </source>
</evidence>
<dbReference type="EMBL" id="JAAAMV010000025">
    <property type="protein sequence ID" value="NBD27092.1"/>
    <property type="molecule type" value="Genomic_DNA"/>
</dbReference>
<name>A0ABW9XWL3_9BACL</name>
<dbReference type="SUPFAM" id="SSF46785">
    <property type="entry name" value="Winged helix' DNA-binding domain"/>
    <property type="match status" value="1"/>
</dbReference>
<feature type="domain" description="HTH lysR-type" evidence="5">
    <location>
        <begin position="25"/>
        <end position="76"/>
    </location>
</feature>
<dbReference type="InterPro" id="IPR000847">
    <property type="entry name" value="LysR_HTH_N"/>
</dbReference>
<dbReference type="InterPro" id="IPR036390">
    <property type="entry name" value="WH_DNA-bd_sf"/>
</dbReference>
<keyword evidence="4" id="KW-0804">Transcription</keyword>
<dbReference type="Pfam" id="PF00126">
    <property type="entry name" value="HTH_1"/>
    <property type="match status" value="1"/>
</dbReference>
<evidence type="ECO:0000256" key="2">
    <source>
        <dbReference type="ARBA" id="ARBA00023015"/>
    </source>
</evidence>
<gene>
    <name evidence="6" type="ORF">GT019_24740</name>
</gene>
<comment type="caution">
    <text evidence="6">The sequence shown here is derived from an EMBL/GenBank/DDBJ whole genome shotgun (WGS) entry which is preliminary data.</text>
</comment>
<evidence type="ECO:0000313" key="6">
    <source>
        <dbReference type="EMBL" id="NBD27092.1"/>
    </source>
</evidence>
<proteinExistence type="inferred from homology"/>
<evidence type="ECO:0000259" key="5">
    <source>
        <dbReference type="PROSITE" id="PS50931"/>
    </source>
</evidence>
<comment type="similarity">
    <text evidence="1">Belongs to the LysR transcriptional regulatory family.</text>
</comment>
<protein>
    <submittedName>
        <fullName evidence="6">LysR family transcriptional regulator</fullName>
    </submittedName>
</protein>
<dbReference type="Gene3D" id="3.40.190.290">
    <property type="match status" value="1"/>
</dbReference>
<dbReference type="Proteomes" id="UP000665561">
    <property type="component" value="Unassembled WGS sequence"/>
</dbReference>
<dbReference type="PANTHER" id="PTHR30126:SF64">
    <property type="entry name" value="HTH-TYPE TRANSCRIPTIONAL REGULATOR CITR"/>
    <property type="match status" value="1"/>
</dbReference>
<reference evidence="6 7" key="1">
    <citation type="submission" date="2020-01" db="EMBL/GenBank/DDBJ databases">
        <title>Paenibacillus soybeanensis sp. nov. isolated from the nodules of soybean (Glycine max(L.) Merr).</title>
        <authorList>
            <person name="Wang H."/>
        </authorList>
    </citation>
    <scope>NUCLEOTIDE SEQUENCE [LARGE SCALE GENOMIC DNA]</scope>
    <source>
        <strain evidence="6 7">T1</strain>
    </source>
</reference>